<dbReference type="PANTHER" id="PTHR43639:SF1">
    <property type="entry name" value="SHORT-CHAIN DEHYDROGENASE_REDUCTASE FAMILY PROTEIN"/>
    <property type="match status" value="1"/>
</dbReference>
<dbReference type="Gene3D" id="3.40.50.720">
    <property type="entry name" value="NAD(P)-binding Rossmann-like Domain"/>
    <property type="match status" value="1"/>
</dbReference>
<dbReference type="OrthoDB" id="4544189at2"/>
<evidence type="ECO:0008006" key="5">
    <source>
        <dbReference type="Google" id="ProtNLM"/>
    </source>
</evidence>
<dbReference type="InterPro" id="IPR002347">
    <property type="entry name" value="SDR_fam"/>
</dbReference>
<keyword evidence="4" id="KW-1185">Reference proteome</keyword>
<dbReference type="PANTHER" id="PTHR43639">
    <property type="entry name" value="OXIDOREDUCTASE, SHORT-CHAIN DEHYDROGENASE/REDUCTASE FAMILY (AFU_ORTHOLOGUE AFUA_5G02870)"/>
    <property type="match status" value="1"/>
</dbReference>
<dbReference type="SUPFAM" id="SSF51735">
    <property type="entry name" value="NAD(P)-binding Rossmann-fold domains"/>
    <property type="match status" value="1"/>
</dbReference>
<dbReference type="EMBL" id="LWGR01000021">
    <property type="protein sequence ID" value="KZM69057.1"/>
    <property type="molecule type" value="Genomic_DNA"/>
</dbReference>
<dbReference type="GO" id="GO:0016491">
    <property type="term" value="F:oxidoreductase activity"/>
    <property type="evidence" value="ECO:0007669"/>
    <property type="project" value="UniProtKB-KW"/>
</dbReference>
<organism evidence="3 4">
    <name type="scientific">Nocardia terpenica</name>
    <dbReference type="NCBI Taxonomy" id="455432"/>
    <lineage>
        <taxon>Bacteria</taxon>
        <taxon>Bacillati</taxon>
        <taxon>Actinomycetota</taxon>
        <taxon>Actinomycetes</taxon>
        <taxon>Mycobacteriales</taxon>
        <taxon>Nocardiaceae</taxon>
        <taxon>Nocardia</taxon>
    </lineage>
</organism>
<sequence length="254" mass="26824">MIRGQHRVAIVTGAGGGIGAAVARKLAARGFAIAAVDLRESWCDATFDGIADRRAGLLAFGADLRFLHEAEATVLRVVDALGPPAVVVGAPYPGRPDGGPPQPRGGETDWESVILTRLRAPLLISRAAERYLTDSGSGRIVNMTETSVSNGRRRAVDLMVRECLHAITRMLSRELAPRGVLVNTVVAETDCPKLLDAPAGAPRPECCVDAESETVSMAEFLVSDTIENITGRLIETSHCGPAEDDLPPDPGALD</sequence>
<evidence type="ECO:0000256" key="1">
    <source>
        <dbReference type="ARBA" id="ARBA00006484"/>
    </source>
</evidence>
<dbReference type="RefSeq" id="WP_067581178.1">
    <property type="nucleotide sequence ID" value="NZ_JABMCZ010000002.1"/>
</dbReference>
<evidence type="ECO:0000313" key="3">
    <source>
        <dbReference type="EMBL" id="KZM69057.1"/>
    </source>
</evidence>
<protein>
    <recommendedName>
        <fullName evidence="5">SDR family NAD(P)-dependent oxidoreductase</fullName>
    </recommendedName>
</protein>
<reference evidence="3 4" key="1">
    <citation type="submission" date="2016-04" db="EMBL/GenBank/DDBJ databases">
        <authorList>
            <person name="Evans L.H."/>
            <person name="Alamgir A."/>
            <person name="Owens N."/>
            <person name="Weber N.D."/>
            <person name="Virtaneva K."/>
            <person name="Barbian K."/>
            <person name="Babar A."/>
            <person name="Rosenke K."/>
        </authorList>
    </citation>
    <scope>NUCLEOTIDE SEQUENCE [LARGE SCALE GENOMIC DNA]</scope>
    <source>
        <strain evidence="3 4">IFM 0406</strain>
    </source>
</reference>
<dbReference type="Pfam" id="PF00106">
    <property type="entry name" value="adh_short"/>
    <property type="match status" value="1"/>
</dbReference>
<dbReference type="AlphaFoldDB" id="A0A164I356"/>
<comment type="caution">
    <text evidence="3">The sequence shown here is derived from an EMBL/GenBank/DDBJ whole genome shotgun (WGS) entry which is preliminary data.</text>
</comment>
<evidence type="ECO:0000256" key="2">
    <source>
        <dbReference type="ARBA" id="ARBA00023002"/>
    </source>
</evidence>
<evidence type="ECO:0000313" key="4">
    <source>
        <dbReference type="Proteomes" id="UP000076512"/>
    </source>
</evidence>
<dbReference type="STRING" id="455432.AWN90_15070"/>
<gene>
    <name evidence="3" type="ORF">AWN90_15070</name>
</gene>
<keyword evidence="2" id="KW-0560">Oxidoreductase</keyword>
<dbReference type="InterPro" id="IPR036291">
    <property type="entry name" value="NAD(P)-bd_dom_sf"/>
</dbReference>
<name>A0A164I356_9NOCA</name>
<proteinExistence type="inferred from homology"/>
<dbReference type="PRINTS" id="PR00081">
    <property type="entry name" value="GDHRDH"/>
</dbReference>
<accession>A0A164I356</accession>
<dbReference type="Proteomes" id="UP000076512">
    <property type="component" value="Unassembled WGS sequence"/>
</dbReference>
<comment type="similarity">
    <text evidence="1">Belongs to the short-chain dehydrogenases/reductases (SDR) family.</text>
</comment>